<keyword evidence="7" id="KW-1185">Reference proteome</keyword>
<dbReference type="SUPFAM" id="SSF46785">
    <property type="entry name" value="Winged helix' DNA-binding domain"/>
    <property type="match status" value="1"/>
</dbReference>
<dbReference type="SUPFAM" id="SSF53850">
    <property type="entry name" value="Periplasmic binding protein-like II"/>
    <property type="match status" value="1"/>
</dbReference>
<dbReference type="GO" id="GO:0043565">
    <property type="term" value="F:sequence-specific DNA binding"/>
    <property type="evidence" value="ECO:0007669"/>
    <property type="project" value="TreeGrafter"/>
</dbReference>
<dbReference type="GO" id="GO:0003700">
    <property type="term" value="F:DNA-binding transcription factor activity"/>
    <property type="evidence" value="ECO:0007669"/>
    <property type="project" value="InterPro"/>
</dbReference>
<comment type="similarity">
    <text evidence="1">Belongs to the LysR transcriptional regulatory family.</text>
</comment>
<dbReference type="InterPro" id="IPR005119">
    <property type="entry name" value="LysR_subst-bd"/>
</dbReference>
<accession>A0A4Q1HES1</accession>
<dbReference type="PANTHER" id="PTHR30537:SF3">
    <property type="entry name" value="TRANSCRIPTIONAL REGULATORY PROTEIN"/>
    <property type="match status" value="1"/>
</dbReference>
<reference evidence="6 7" key="1">
    <citation type="journal article" date="2017" name="Int. J. Syst. Evol. Microbiol.">
        <title>Achromobacter aloeverae sp. nov., isolated from the root of Aloe vera (L.) Burm.f.</title>
        <authorList>
            <person name="Kuncharoen N."/>
            <person name="Muramatsu Y."/>
            <person name="Shibata C."/>
            <person name="Kamakura Y."/>
            <person name="Nakagawa Y."/>
            <person name="Tanasupawat S."/>
        </authorList>
    </citation>
    <scope>NUCLEOTIDE SEQUENCE [LARGE SCALE GENOMIC DNA]</scope>
    <source>
        <strain evidence="6 7">AVA-1</strain>
    </source>
</reference>
<gene>
    <name evidence="6" type="ORF">C7R54_26520</name>
</gene>
<dbReference type="OrthoDB" id="9072091at2"/>
<dbReference type="InterPro" id="IPR058163">
    <property type="entry name" value="LysR-type_TF_proteobact-type"/>
</dbReference>
<proteinExistence type="inferred from homology"/>
<dbReference type="RefSeq" id="WP_129153934.1">
    <property type="nucleotide sequence ID" value="NZ_JBHSDO010000015.1"/>
</dbReference>
<comment type="caution">
    <text evidence="6">The sequence shown here is derived from an EMBL/GenBank/DDBJ whole genome shotgun (WGS) entry which is preliminary data.</text>
</comment>
<evidence type="ECO:0000256" key="2">
    <source>
        <dbReference type="ARBA" id="ARBA00023015"/>
    </source>
</evidence>
<dbReference type="Gene3D" id="1.10.10.10">
    <property type="entry name" value="Winged helix-like DNA-binding domain superfamily/Winged helix DNA-binding domain"/>
    <property type="match status" value="1"/>
</dbReference>
<evidence type="ECO:0000256" key="1">
    <source>
        <dbReference type="ARBA" id="ARBA00009437"/>
    </source>
</evidence>
<dbReference type="PROSITE" id="PS50931">
    <property type="entry name" value="HTH_LYSR"/>
    <property type="match status" value="1"/>
</dbReference>
<evidence type="ECO:0000256" key="3">
    <source>
        <dbReference type="ARBA" id="ARBA00023125"/>
    </source>
</evidence>
<evidence type="ECO:0000313" key="6">
    <source>
        <dbReference type="EMBL" id="RXN83823.1"/>
    </source>
</evidence>
<dbReference type="GO" id="GO:0006351">
    <property type="term" value="P:DNA-templated transcription"/>
    <property type="evidence" value="ECO:0007669"/>
    <property type="project" value="TreeGrafter"/>
</dbReference>
<dbReference type="EMBL" id="PYAL01000009">
    <property type="protein sequence ID" value="RXN83823.1"/>
    <property type="molecule type" value="Genomic_DNA"/>
</dbReference>
<dbReference type="InterPro" id="IPR000847">
    <property type="entry name" value="LysR_HTH_N"/>
</dbReference>
<protein>
    <submittedName>
        <fullName evidence="6">LysR family transcriptional regulator</fullName>
    </submittedName>
</protein>
<evidence type="ECO:0000259" key="5">
    <source>
        <dbReference type="PROSITE" id="PS50931"/>
    </source>
</evidence>
<sequence>MNWDDTRIFLALESEKSLRRAAKVAGVDQATVSRRLASLEHALGATLFLRTPSGYVLTATGASVLESAKAMEKSANDLVRRAQGTDRKLAGDIKVTATDSLAEEYIVPAIRELQVRHPDVRVHLSISTQMASLTQRETDIAIRNVRPQNPDLVVRQLADWPVGLYASTGYLQRKGMPGDDDGFAGHDLVFYTPYLKKEGQVLVGLDAGRGRVTATANSSRVLRRLVAAGVGMAELSVPLAERDGLVRVFPTRERPGGYGVWLVTHQDLRHTARLRALIDAIAARFA</sequence>
<dbReference type="Pfam" id="PF03466">
    <property type="entry name" value="LysR_substrate"/>
    <property type="match status" value="1"/>
</dbReference>
<feature type="domain" description="HTH lysR-type" evidence="5">
    <location>
        <begin position="1"/>
        <end position="58"/>
    </location>
</feature>
<dbReference type="InterPro" id="IPR036388">
    <property type="entry name" value="WH-like_DNA-bd_sf"/>
</dbReference>
<dbReference type="Gene3D" id="3.40.190.290">
    <property type="match status" value="1"/>
</dbReference>
<dbReference type="Proteomes" id="UP000290849">
    <property type="component" value="Unassembled WGS sequence"/>
</dbReference>
<keyword evidence="4" id="KW-0804">Transcription</keyword>
<dbReference type="Pfam" id="PF00126">
    <property type="entry name" value="HTH_1"/>
    <property type="match status" value="1"/>
</dbReference>
<dbReference type="AlphaFoldDB" id="A0A4Q1HES1"/>
<keyword evidence="2" id="KW-0805">Transcription regulation</keyword>
<dbReference type="InterPro" id="IPR036390">
    <property type="entry name" value="WH_DNA-bd_sf"/>
</dbReference>
<dbReference type="PANTHER" id="PTHR30537">
    <property type="entry name" value="HTH-TYPE TRANSCRIPTIONAL REGULATOR"/>
    <property type="match status" value="1"/>
</dbReference>
<evidence type="ECO:0000313" key="7">
    <source>
        <dbReference type="Proteomes" id="UP000290849"/>
    </source>
</evidence>
<name>A0A4Q1HES1_9BURK</name>
<evidence type="ECO:0000256" key="4">
    <source>
        <dbReference type="ARBA" id="ARBA00023163"/>
    </source>
</evidence>
<organism evidence="6 7">
    <name type="scientific">Achromobacter aloeverae</name>
    <dbReference type="NCBI Taxonomy" id="1750518"/>
    <lineage>
        <taxon>Bacteria</taxon>
        <taxon>Pseudomonadati</taxon>
        <taxon>Pseudomonadota</taxon>
        <taxon>Betaproteobacteria</taxon>
        <taxon>Burkholderiales</taxon>
        <taxon>Alcaligenaceae</taxon>
        <taxon>Achromobacter</taxon>
    </lineage>
</organism>
<keyword evidence="3" id="KW-0238">DNA-binding</keyword>